<evidence type="ECO:0000313" key="3">
    <source>
        <dbReference type="Proteomes" id="UP000315295"/>
    </source>
</evidence>
<gene>
    <name evidence="2" type="ORF">C1H46_011491</name>
</gene>
<protein>
    <submittedName>
        <fullName evidence="2">Uncharacterized protein</fullName>
    </submittedName>
</protein>
<comment type="caution">
    <text evidence="2">The sequence shown here is derived from an EMBL/GenBank/DDBJ whole genome shotgun (WGS) entry which is preliminary data.</text>
</comment>
<name>A0A540MVV5_MALBA</name>
<dbReference type="Proteomes" id="UP000315295">
    <property type="component" value="Unassembled WGS sequence"/>
</dbReference>
<keyword evidence="3" id="KW-1185">Reference proteome</keyword>
<feature type="region of interest" description="Disordered" evidence="1">
    <location>
        <begin position="1"/>
        <end position="22"/>
    </location>
</feature>
<reference evidence="2 3" key="1">
    <citation type="journal article" date="2019" name="G3 (Bethesda)">
        <title>Sequencing of a Wild Apple (Malus baccata) Genome Unravels the Differences Between Cultivated and Wild Apple Species Regarding Disease Resistance and Cold Tolerance.</title>
        <authorList>
            <person name="Chen X."/>
        </authorList>
    </citation>
    <scope>NUCLEOTIDE SEQUENCE [LARGE SCALE GENOMIC DNA]</scope>
    <source>
        <strain evidence="3">cv. Shandingzi</strain>
        <tissue evidence="2">Leaves</tissue>
    </source>
</reference>
<proteinExistence type="predicted"/>
<evidence type="ECO:0000313" key="2">
    <source>
        <dbReference type="EMBL" id="TQE02879.1"/>
    </source>
</evidence>
<evidence type="ECO:0000256" key="1">
    <source>
        <dbReference type="SAM" id="MobiDB-lite"/>
    </source>
</evidence>
<sequence>MSHLIRTQRAMTSTPSLTATPSPMTTLTIAATTSAEMDHRPVNPVDPVCPPVPQAQALSTSSVVLPVSARFTHRHPRTTNQMSPFGSTTDASGTLPDLLPYAVEVLEGDAGGDEEHGAQPIVLLMIHRLLSRRVIRRSWRIDNIVRFGFAVIFKSQKKMKANNINQEKKTLLHHLGSRPFSYRMEA</sequence>
<organism evidence="2 3">
    <name type="scientific">Malus baccata</name>
    <name type="common">Siberian crab apple</name>
    <name type="synonym">Pyrus baccata</name>
    <dbReference type="NCBI Taxonomy" id="106549"/>
    <lineage>
        <taxon>Eukaryota</taxon>
        <taxon>Viridiplantae</taxon>
        <taxon>Streptophyta</taxon>
        <taxon>Embryophyta</taxon>
        <taxon>Tracheophyta</taxon>
        <taxon>Spermatophyta</taxon>
        <taxon>Magnoliopsida</taxon>
        <taxon>eudicotyledons</taxon>
        <taxon>Gunneridae</taxon>
        <taxon>Pentapetalae</taxon>
        <taxon>rosids</taxon>
        <taxon>fabids</taxon>
        <taxon>Rosales</taxon>
        <taxon>Rosaceae</taxon>
        <taxon>Amygdaloideae</taxon>
        <taxon>Maleae</taxon>
        <taxon>Malus</taxon>
    </lineage>
</organism>
<dbReference type="EMBL" id="VIEB01000165">
    <property type="protein sequence ID" value="TQE02879.1"/>
    <property type="molecule type" value="Genomic_DNA"/>
</dbReference>
<feature type="compositionally biased region" description="Low complexity" evidence="1">
    <location>
        <begin position="10"/>
        <end position="22"/>
    </location>
</feature>
<dbReference type="AlphaFoldDB" id="A0A540MVV5"/>
<accession>A0A540MVV5</accession>